<dbReference type="Proteomes" id="UP000717515">
    <property type="component" value="Unassembled WGS sequence"/>
</dbReference>
<evidence type="ECO:0000313" key="3">
    <source>
        <dbReference type="Proteomes" id="UP000717515"/>
    </source>
</evidence>
<organism evidence="2 3">
    <name type="scientific">Mortierella alpina</name>
    <name type="common">Oleaginous fungus</name>
    <name type="synonym">Mortierella renispora</name>
    <dbReference type="NCBI Taxonomy" id="64518"/>
    <lineage>
        <taxon>Eukaryota</taxon>
        <taxon>Fungi</taxon>
        <taxon>Fungi incertae sedis</taxon>
        <taxon>Mucoromycota</taxon>
        <taxon>Mortierellomycotina</taxon>
        <taxon>Mortierellomycetes</taxon>
        <taxon>Mortierellales</taxon>
        <taxon>Mortierellaceae</taxon>
        <taxon>Mortierella</taxon>
    </lineage>
</organism>
<gene>
    <name evidence="2" type="ORF">KVV02_005511</name>
</gene>
<sequence>MSLFTKTIGSFTLEIQHEHSVLVRGLQKPLFYGTVESPAKINARVILDADRDYKADTAEIFFTSSAGTWVDAVAESYGGDIVAGELTSEQVFAKRHWDIPVDRPTPGTVGKGKYSISVLVTIDPQLPSSSTHKRAFVKHQFRLQLLANSPANPQSRTICHSLDQDVWILNSSVPLADTIQEKATRALAEDCWKEQSLPVSLLLPSGSLIAGQVVPMTVRMSSFLKGSRFEKQEPMSINNVKFALVETRRIRDRNDANKTPNAVSEVLAVHLKDGWPKVHDPWERTVNVTLPPSPTLSMSLTSKYLDVEHELAMTMRFKAAGLFKRSEEYTMRVKVDIVAPRPVLTAPVPGYSSSSHAAFFGDTENLPAYV</sequence>
<evidence type="ECO:0000313" key="2">
    <source>
        <dbReference type="EMBL" id="KAG9326849.1"/>
    </source>
</evidence>
<dbReference type="AlphaFoldDB" id="A0A9P8ACH5"/>
<accession>A0A9P8ACH5</accession>
<dbReference type="EMBL" id="JAIFTL010000013">
    <property type="protein sequence ID" value="KAG9326849.1"/>
    <property type="molecule type" value="Genomic_DNA"/>
</dbReference>
<name>A0A9P8ACH5_MORAP</name>
<proteinExistence type="predicted"/>
<feature type="domain" description="Arrestin C-terminal-like" evidence="1">
    <location>
        <begin position="197"/>
        <end position="323"/>
    </location>
</feature>
<reference evidence="2" key="1">
    <citation type="submission" date="2021-07" db="EMBL/GenBank/DDBJ databases">
        <title>Draft genome of Mortierella alpina, strain LL118, isolated from an aspen leaf litter sample.</title>
        <authorList>
            <person name="Yang S."/>
            <person name="Vinatzer B.A."/>
        </authorList>
    </citation>
    <scope>NUCLEOTIDE SEQUENCE</scope>
    <source>
        <strain evidence="2">LL118</strain>
    </source>
</reference>
<comment type="caution">
    <text evidence="2">The sequence shown here is derived from an EMBL/GenBank/DDBJ whole genome shotgun (WGS) entry which is preliminary data.</text>
</comment>
<protein>
    <recommendedName>
        <fullName evidence="1">Arrestin C-terminal-like domain-containing protein</fullName>
    </recommendedName>
</protein>
<dbReference type="Pfam" id="PF02752">
    <property type="entry name" value="Arrestin_C"/>
    <property type="match status" value="1"/>
</dbReference>
<evidence type="ECO:0000259" key="1">
    <source>
        <dbReference type="Pfam" id="PF02752"/>
    </source>
</evidence>
<dbReference type="InterPro" id="IPR011022">
    <property type="entry name" value="Arrestin_C-like"/>
</dbReference>